<evidence type="ECO:0000256" key="1">
    <source>
        <dbReference type="ARBA" id="ARBA00009481"/>
    </source>
</evidence>
<dbReference type="EMBL" id="SLUB01000018">
    <property type="protein sequence ID" value="THE12306.1"/>
    <property type="molecule type" value="Genomic_DNA"/>
</dbReference>
<dbReference type="GO" id="GO:0016757">
    <property type="term" value="F:glycosyltransferase activity"/>
    <property type="evidence" value="ECO:0007669"/>
    <property type="project" value="InterPro"/>
</dbReference>
<dbReference type="PANTHER" id="PTHR45947:SF3">
    <property type="entry name" value="SULFOQUINOVOSYL TRANSFERASE SQD2"/>
    <property type="match status" value="1"/>
</dbReference>
<protein>
    <submittedName>
        <fullName evidence="5">Glycosyltransferase family 4 protein</fullName>
    </submittedName>
</protein>
<comment type="similarity">
    <text evidence="1">Belongs to the glycosyltransferase group 1 family. Glycosyltransferase 4 subfamily.</text>
</comment>
<evidence type="ECO:0000313" key="6">
    <source>
        <dbReference type="Proteomes" id="UP000306477"/>
    </source>
</evidence>
<dbReference type="InterPro" id="IPR001296">
    <property type="entry name" value="Glyco_trans_1"/>
</dbReference>
<dbReference type="Pfam" id="PF13439">
    <property type="entry name" value="Glyco_transf_4"/>
    <property type="match status" value="1"/>
</dbReference>
<organism evidence="5 6">
    <name type="scientific">Bacillus timonensis</name>
    <dbReference type="NCBI Taxonomy" id="1033734"/>
    <lineage>
        <taxon>Bacteria</taxon>
        <taxon>Bacillati</taxon>
        <taxon>Bacillota</taxon>
        <taxon>Bacilli</taxon>
        <taxon>Bacillales</taxon>
        <taxon>Bacillaceae</taxon>
        <taxon>Bacillus</taxon>
    </lineage>
</organism>
<dbReference type="PANTHER" id="PTHR45947">
    <property type="entry name" value="SULFOQUINOVOSYL TRANSFERASE SQD2"/>
    <property type="match status" value="1"/>
</dbReference>
<proteinExistence type="inferred from homology"/>
<accession>A0A4S3PSN1</accession>
<keyword evidence="2" id="KW-1133">Transmembrane helix</keyword>
<keyword evidence="6" id="KW-1185">Reference proteome</keyword>
<feature type="domain" description="Glycosyl transferase family 1" evidence="3">
    <location>
        <begin position="173"/>
        <end position="343"/>
    </location>
</feature>
<dbReference type="AlphaFoldDB" id="A0A4S3PSN1"/>
<dbReference type="Pfam" id="PF00534">
    <property type="entry name" value="Glycos_transf_1"/>
    <property type="match status" value="1"/>
</dbReference>
<dbReference type="InterPro" id="IPR028098">
    <property type="entry name" value="Glyco_trans_4-like_N"/>
</dbReference>
<reference evidence="5 6" key="1">
    <citation type="journal article" date="2019" name="Indoor Air">
        <title>Impacts of indoor surface finishes on bacterial viability.</title>
        <authorList>
            <person name="Hu J."/>
            <person name="Maamar S.B."/>
            <person name="Glawe A.J."/>
            <person name="Gottel N."/>
            <person name="Gilbert J.A."/>
            <person name="Hartmann E.M."/>
        </authorList>
    </citation>
    <scope>NUCLEOTIDE SEQUENCE [LARGE SCALE GENOMIC DNA]</scope>
    <source>
        <strain evidence="5 6">AF060A6</strain>
    </source>
</reference>
<keyword evidence="2" id="KW-0472">Membrane</keyword>
<keyword evidence="2" id="KW-0812">Transmembrane</keyword>
<gene>
    <name evidence="5" type="ORF">E1I69_11425</name>
</gene>
<dbReference type="Proteomes" id="UP000306477">
    <property type="component" value="Unassembled WGS sequence"/>
</dbReference>
<dbReference type="InterPro" id="IPR050194">
    <property type="entry name" value="Glycosyltransferase_grp1"/>
</dbReference>
<feature type="domain" description="Glycosyltransferase subfamily 4-like N-terminal" evidence="4">
    <location>
        <begin position="50"/>
        <end position="158"/>
    </location>
</feature>
<evidence type="ECO:0000259" key="4">
    <source>
        <dbReference type="Pfam" id="PF13439"/>
    </source>
</evidence>
<comment type="caution">
    <text evidence="5">The sequence shown here is derived from an EMBL/GenBank/DDBJ whole genome shotgun (WGS) entry which is preliminary data.</text>
</comment>
<keyword evidence="5" id="KW-0808">Transferase</keyword>
<name>A0A4S3PSN1_9BACI</name>
<evidence type="ECO:0000256" key="2">
    <source>
        <dbReference type="SAM" id="Phobius"/>
    </source>
</evidence>
<dbReference type="SUPFAM" id="SSF53756">
    <property type="entry name" value="UDP-Glycosyltransferase/glycogen phosphorylase"/>
    <property type="match status" value="1"/>
</dbReference>
<feature type="transmembrane region" description="Helical" evidence="2">
    <location>
        <begin position="51"/>
        <end position="70"/>
    </location>
</feature>
<evidence type="ECO:0000313" key="5">
    <source>
        <dbReference type="EMBL" id="THE12306.1"/>
    </source>
</evidence>
<evidence type="ECO:0000259" key="3">
    <source>
        <dbReference type="Pfam" id="PF00534"/>
    </source>
</evidence>
<dbReference type="RefSeq" id="WP_136379747.1">
    <property type="nucleotide sequence ID" value="NZ_SLUB01000018.1"/>
</dbReference>
<dbReference type="Gene3D" id="3.40.50.2000">
    <property type="entry name" value="Glycogen Phosphorylase B"/>
    <property type="match status" value="2"/>
</dbReference>
<dbReference type="OrthoDB" id="9797829at2"/>
<dbReference type="CDD" id="cd03801">
    <property type="entry name" value="GT4_PimA-like"/>
    <property type="match status" value="1"/>
</dbReference>
<sequence length="370" mass="42102">MKILLVSNMYPSTQFPSYGVFVKNTEQILLSEGWNVSKVVLTKKTSKWQKLLSYFLYYITIIVKALFGQYNIIYAHYAAHNALPLLIVKKLNKNALIYTNVHGSDVVPEVKSQEKYQPNVRKLLQASTKVICPSHYYRDLVSAKYGIEKSKIEVFPSGGVNKELFYPMQDSNQAMRELQLDPDFQYIGFVGRVDVGKGWDIFLKAISEVKGLGFMEKRRFIFVGKGAQQDKFEQMVDELGLRNEMAYYPLLPQEKLSKVYNCIDVFCFPTTRKGESLGLVGLEAMACGVPVIGSEIGGLLDYIEDGKNGFLFAAGDSDALKDKLIKYFQLDEFEKQNLKQNAINKASEYEVEAIKPKLIQVFKQEMRVSD</sequence>